<dbReference type="GeneID" id="36579882"/>
<reference evidence="1 2" key="1">
    <citation type="submission" date="2016-04" db="EMBL/GenBank/DDBJ databases">
        <title>A degradative enzymes factory behind the ericoid mycorrhizal symbiosis.</title>
        <authorList>
            <consortium name="DOE Joint Genome Institute"/>
            <person name="Martino E."/>
            <person name="Morin E."/>
            <person name="Grelet G."/>
            <person name="Kuo A."/>
            <person name="Kohler A."/>
            <person name="Daghino S."/>
            <person name="Barry K."/>
            <person name="Choi C."/>
            <person name="Cichocki N."/>
            <person name="Clum A."/>
            <person name="Copeland A."/>
            <person name="Hainaut M."/>
            <person name="Haridas S."/>
            <person name="Labutti K."/>
            <person name="Lindquist E."/>
            <person name="Lipzen A."/>
            <person name="Khouja H.-R."/>
            <person name="Murat C."/>
            <person name="Ohm R."/>
            <person name="Olson A."/>
            <person name="Spatafora J."/>
            <person name="Veneault-Fourrey C."/>
            <person name="Henrissat B."/>
            <person name="Grigoriev I."/>
            <person name="Martin F."/>
            <person name="Perotto S."/>
        </authorList>
    </citation>
    <scope>NUCLEOTIDE SEQUENCE [LARGE SCALE GENOMIC DNA]</scope>
    <source>
        <strain evidence="1 2">E</strain>
    </source>
</reference>
<dbReference type="InParanoid" id="A0A2J6TMA6"/>
<dbReference type="RefSeq" id="XP_024741055.1">
    <property type="nucleotide sequence ID" value="XM_024871800.1"/>
</dbReference>
<accession>A0A2J6TMA6</accession>
<keyword evidence="2" id="KW-1185">Reference proteome</keyword>
<proteinExistence type="predicted"/>
<sequence length="157" mass="18510">MNTHHRGSYTAPKRWHGYTMGGSLRTEHRVYFRISLMSPLSWEMDWRPHLKARTKNPTRPFQYWQFLDSVLCHARHIFRGHGNCAYYGRVSRCSQCKIEFRIQGSGVEGGKWWVEMVCGKDFGVGKSPFAGSWSDHTVASWPRRMTIRRWEETSNRV</sequence>
<evidence type="ECO:0000313" key="1">
    <source>
        <dbReference type="EMBL" id="PMD64151.1"/>
    </source>
</evidence>
<dbReference type="AlphaFoldDB" id="A0A2J6TMA6"/>
<organism evidence="1 2">
    <name type="scientific">Hyaloscypha bicolor E</name>
    <dbReference type="NCBI Taxonomy" id="1095630"/>
    <lineage>
        <taxon>Eukaryota</taxon>
        <taxon>Fungi</taxon>
        <taxon>Dikarya</taxon>
        <taxon>Ascomycota</taxon>
        <taxon>Pezizomycotina</taxon>
        <taxon>Leotiomycetes</taxon>
        <taxon>Helotiales</taxon>
        <taxon>Hyaloscyphaceae</taxon>
        <taxon>Hyaloscypha</taxon>
        <taxon>Hyaloscypha bicolor</taxon>
    </lineage>
</organism>
<gene>
    <name evidence="1" type="ORF">K444DRAFT_309750</name>
</gene>
<evidence type="ECO:0000313" key="2">
    <source>
        <dbReference type="Proteomes" id="UP000235371"/>
    </source>
</evidence>
<name>A0A2J6TMA6_9HELO</name>
<dbReference type="EMBL" id="KZ613772">
    <property type="protein sequence ID" value="PMD64151.1"/>
    <property type="molecule type" value="Genomic_DNA"/>
</dbReference>
<dbReference type="Proteomes" id="UP000235371">
    <property type="component" value="Unassembled WGS sequence"/>
</dbReference>
<protein>
    <submittedName>
        <fullName evidence="1">Uncharacterized protein</fullName>
    </submittedName>
</protein>